<evidence type="ECO:0000313" key="3">
    <source>
        <dbReference type="Proteomes" id="UP000199290"/>
    </source>
</evidence>
<feature type="transmembrane region" description="Helical" evidence="1">
    <location>
        <begin position="72"/>
        <end position="91"/>
    </location>
</feature>
<keyword evidence="1" id="KW-0812">Transmembrane</keyword>
<dbReference type="EMBL" id="FOYV01000001">
    <property type="protein sequence ID" value="SFR50133.1"/>
    <property type="molecule type" value="Genomic_DNA"/>
</dbReference>
<feature type="transmembrane region" description="Helical" evidence="1">
    <location>
        <begin position="6"/>
        <end position="27"/>
    </location>
</feature>
<evidence type="ECO:0000256" key="1">
    <source>
        <dbReference type="SAM" id="Phobius"/>
    </source>
</evidence>
<dbReference type="Proteomes" id="UP000199290">
    <property type="component" value="Unassembled WGS sequence"/>
</dbReference>
<dbReference type="OrthoDB" id="6370014at2"/>
<sequence>MTIYSVLQLLIFSILLLNSVHLMPAFNRLLKGADSAFRSGCLCAILTLRLARNILGLILVTASTAPNPEIHALVPKGILLFLVLALLNAGLTQYLERNRLEEDAGF</sequence>
<name>A0A1I6H6M7_9GAMM</name>
<organism evidence="2 3">
    <name type="scientific">Marinobacter gudaonensis</name>
    <dbReference type="NCBI Taxonomy" id="375760"/>
    <lineage>
        <taxon>Bacteria</taxon>
        <taxon>Pseudomonadati</taxon>
        <taxon>Pseudomonadota</taxon>
        <taxon>Gammaproteobacteria</taxon>
        <taxon>Pseudomonadales</taxon>
        <taxon>Marinobacteraceae</taxon>
        <taxon>Marinobacter</taxon>
    </lineage>
</organism>
<keyword evidence="1" id="KW-0472">Membrane</keyword>
<keyword evidence="3" id="KW-1185">Reference proteome</keyword>
<gene>
    <name evidence="2" type="ORF">SAMN04488073_2413</name>
</gene>
<accession>A0A1I6H6M7</accession>
<protein>
    <submittedName>
        <fullName evidence="2">Uncharacterized protein</fullName>
    </submittedName>
</protein>
<keyword evidence="1" id="KW-1133">Transmembrane helix</keyword>
<feature type="transmembrane region" description="Helical" evidence="1">
    <location>
        <begin position="39"/>
        <end position="60"/>
    </location>
</feature>
<evidence type="ECO:0000313" key="2">
    <source>
        <dbReference type="EMBL" id="SFR50133.1"/>
    </source>
</evidence>
<dbReference type="AlphaFoldDB" id="A0A1I6H6M7"/>
<proteinExistence type="predicted"/>
<dbReference type="RefSeq" id="WP_091990088.1">
    <property type="nucleotide sequence ID" value="NZ_FOYV01000001.1"/>
</dbReference>
<reference evidence="3" key="1">
    <citation type="submission" date="2016-10" db="EMBL/GenBank/DDBJ databases">
        <authorList>
            <person name="Varghese N."/>
            <person name="Submissions S."/>
        </authorList>
    </citation>
    <scope>NUCLEOTIDE SEQUENCE [LARGE SCALE GENOMIC DNA]</scope>
    <source>
        <strain evidence="3">CGMCC 1.6294</strain>
    </source>
</reference>